<dbReference type="InterPro" id="IPR045076">
    <property type="entry name" value="MutS"/>
</dbReference>
<dbReference type="GO" id="GO:0006298">
    <property type="term" value="P:mismatch repair"/>
    <property type="evidence" value="ECO:0007669"/>
    <property type="project" value="InterPro"/>
</dbReference>
<dbReference type="InterPro" id="IPR011184">
    <property type="entry name" value="DNA_mismatch_repair_Msh2"/>
</dbReference>
<dbReference type="PANTHER" id="PTHR11361">
    <property type="entry name" value="DNA MISMATCH REPAIR PROTEIN MUTS FAMILY MEMBER"/>
    <property type="match status" value="1"/>
</dbReference>
<organism evidence="6 7">
    <name type="scientific">Rhizopus delemar</name>
    <dbReference type="NCBI Taxonomy" id="936053"/>
    <lineage>
        <taxon>Eukaryota</taxon>
        <taxon>Fungi</taxon>
        <taxon>Fungi incertae sedis</taxon>
        <taxon>Mucoromycota</taxon>
        <taxon>Mucoromycotina</taxon>
        <taxon>Mucoromycetes</taxon>
        <taxon>Mucorales</taxon>
        <taxon>Mucorineae</taxon>
        <taxon>Rhizopodaceae</taxon>
        <taxon>Rhizopus</taxon>
    </lineage>
</organism>
<sequence>MESIMCMQLKGNRLGCSYYSNENLKLYVMEDAIELTDFSYTSMIIAQSMPKLILVSDSNNDAFVSFLEGYDEAIEVKKTPSKEFTFEKGRYMLLNWYMDHINLQNESTSVAGTDIVNSNMILMDPEEGNKTQAYLKLEGLINLNESQLTKKIGCVGVLLKFVRKLEQQKIDESMDLEQSIQPILLEVFSNNMSMQIDIDTSKSLSIFEYELHPNMHQKREKESLSLFGLLNKTKSILGKQRLKEWISHPTTNKQMIEERHSTIEFFLRPDIREELQELRDYLSQIRNIHRLLPKIREHKALSNDWQYILKIKSIDNAEQLLIFKEVLQKMSYIEDMKVIGTDINNLIDFESSKREGRIVIKENVNAVNKTEETTLEVAQEIGATLPVGFGAALNVVYFPQLGYLLTLPKYCRTSENGNQSAHSSITATSEDTYDSLFGFNLQFTTADNLYYKNARTRELDETIGDIYTIIIDKEIEIIQGLSERVLEYKKQFTDIADILSNIDCLVSLSVAALKFGYTRPTMTDTSVLKIIKGRHPLQELCVETFIPNDTHLEGGRGFKYEQGSWSLLAKSAKFNNSELHYQDTTSIVNSVQVVTGANFSGKSVYLKQVALITYMAHIGSFVPAQSATIGITDRLFTRTQTLETISKPQSAFAYDLQQVQKALNHSTCRSLVIIDEFGKGTENADGAALFCSILGYFLSTGSNCPKVLASTHFHDLISQNILSSRDCVTLSQTDIICQEVSRVDDESKRDEAVFLYRIVPGIGYISSYGVWCAGIAGLPTSVVERALVLSEKYSKGEEIDRVTNDYEQEHFKQLETIFKQFISVDVNEMNPNEIISSIKHLFGKE</sequence>
<name>A0A9P6ZDR9_9FUNG</name>
<dbReference type="GO" id="GO:0030983">
    <property type="term" value="F:mismatched DNA binding"/>
    <property type="evidence" value="ECO:0007669"/>
    <property type="project" value="InterPro"/>
</dbReference>
<dbReference type="Gene3D" id="3.40.50.300">
    <property type="entry name" value="P-loop containing nucleotide triphosphate hydrolases"/>
    <property type="match status" value="1"/>
</dbReference>
<dbReference type="InterPro" id="IPR007696">
    <property type="entry name" value="DNA_mismatch_repair_MutS_core"/>
</dbReference>
<dbReference type="AlphaFoldDB" id="A0A9P6ZDR9"/>
<evidence type="ECO:0000256" key="4">
    <source>
        <dbReference type="ARBA" id="ARBA00023125"/>
    </source>
</evidence>
<dbReference type="Pfam" id="PF00488">
    <property type="entry name" value="MutS_V"/>
    <property type="match status" value="1"/>
</dbReference>
<dbReference type="SMART" id="SM00534">
    <property type="entry name" value="MUTSac"/>
    <property type="match status" value="1"/>
</dbReference>
<dbReference type="Gene3D" id="1.10.1420.10">
    <property type="match status" value="1"/>
</dbReference>
<dbReference type="GO" id="GO:0005524">
    <property type="term" value="F:ATP binding"/>
    <property type="evidence" value="ECO:0007669"/>
    <property type="project" value="UniProtKB-KW"/>
</dbReference>
<dbReference type="PROSITE" id="PS00486">
    <property type="entry name" value="DNA_MISMATCH_REPAIR_2"/>
    <property type="match status" value="1"/>
</dbReference>
<proteinExistence type="inferred from homology"/>
<gene>
    <name evidence="6" type="ORF">G6F50_000583</name>
</gene>
<dbReference type="GO" id="GO:0005634">
    <property type="term" value="C:nucleus"/>
    <property type="evidence" value="ECO:0007669"/>
    <property type="project" value="TreeGrafter"/>
</dbReference>
<dbReference type="Proteomes" id="UP000740926">
    <property type="component" value="Unassembled WGS sequence"/>
</dbReference>
<evidence type="ECO:0000313" key="6">
    <source>
        <dbReference type="EMBL" id="KAG1576009.1"/>
    </source>
</evidence>
<protein>
    <recommendedName>
        <fullName evidence="5">DNA mismatch repair proteins mutS family domain-containing protein</fullName>
    </recommendedName>
</protein>
<keyword evidence="4" id="KW-0238">DNA-binding</keyword>
<dbReference type="SMART" id="SM00533">
    <property type="entry name" value="MUTSd"/>
    <property type="match status" value="1"/>
</dbReference>
<dbReference type="GO" id="GO:0051026">
    <property type="term" value="P:chiasma assembly"/>
    <property type="evidence" value="ECO:0007669"/>
    <property type="project" value="TreeGrafter"/>
</dbReference>
<evidence type="ECO:0000256" key="2">
    <source>
        <dbReference type="ARBA" id="ARBA00022741"/>
    </source>
</evidence>
<dbReference type="PIRSF" id="PIRSF005813">
    <property type="entry name" value="MSH2"/>
    <property type="match status" value="1"/>
</dbReference>
<dbReference type="Pfam" id="PF05192">
    <property type="entry name" value="MutS_III"/>
    <property type="match status" value="1"/>
</dbReference>
<dbReference type="InterPro" id="IPR027417">
    <property type="entry name" value="P-loop_NTPase"/>
</dbReference>
<comment type="caution">
    <text evidence="6">The sequence shown here is derived from an EMBL/GenBank/DDBJ whole genome shotgun (WGS) entry which is preliminary data.</text>
</comment>
<evidence type="ECO:0000259" key="5">
    <source>
        <dbReference type="PROSITE" id="PS00486"/>
    </source>
</evidence>
<comment type="similarity">
    <text evidence="1">Belongs to the DNA mismatch repair MutS family.</text>
</comment>
<dbReference type="GO" id="GO:0140664">
    <property type="term" value="F:ATP-dependent DNA damage sensor activity"/>
    <property type="evidence" value="ECO:0007669"/>
    <property type="project" value="InterPro"/>
</dbReference>
<evidence type="ECO:0000313" key="7">
    <source>
        <dbReference type="Proteomes" id="UP000740926"/>
    </source>
</evidence>
<keyword evidence="2" id="KW-0547">Nucleotide-binding</keyword>
<keyword evidence="7" id="KW-1185">Reference proteome</keyword>
<evidence type="ECO:0000256" key="1">
    <source>
        <dbReference type="ARBA" id="ARBA00006271"/>
    </source>
</evidence>
<accession>A0A9P6ZDR9</accession>
<dbReference type="EMBL" id="JAANIU010000036">
    <property type="protein sequence ID" value="KAG1576009.1"/>
    <property type="molecule type" value="Genomic_DNA"/>
</dbReference>
<dbReference type="SUPFAM" id="SSF48334">
    <property type="entry name" value="DNA repair protein MutS, domain III"/>
    <property type="match status" value="1"/>
</dbReference>
<feature type="domain" description="DNA mismatch repair proteins mutS family" evidence="5">
    <location>
        <begin position="670"/>
        <end position="686"/>
    </location>
</feature>
<reference evidence="6 7" key="1">
    <citation type="journal article" date="2020" name="Microb. Genom.">
        <title>Genetic diversity of clinical and environmental Mucorales isolates obtained from an investigation of mucormycosis cases among solid organ transplant recipients.</title>
        <authorList>
            <person name="Nguyen M.H."/>
            <person name="Kaul D."/>
            <person name="Muto C."/>
            <person name="Cheng S.J."/>
            <person name="Richter R.A."/>
            <person name="Bruno V.M."/>
            <person name="Liu G."/>
            <person name="Beyhan S."/>
            <person name="Sundermann A.J."/>
            <person name="Mounaud S."/>
            <person name="Pasculle A.W."/>
            <person name="Nierman W.C."/>
            <person name="Driscoll E."/>
            <person name="Cumbie R."/>
            <person name="Clancy C.J."/>
            <person name="Dupont C.L."/>
        </authorList>
    </citation>
    <scope>NUCLEOTIDE SEQUENCE [LARGE SCALE GENOMIC DNA]</scope>
    <source>
        <strain evidence="6 7">GL24</strain>
    </source>
</reference>
<evidence type="ECO:0000256" key="3">
    <source>
        <dbReference type="ARBA" id="ARBA00022840"/>
    </source>
</evidence>
<dbReference type="InterPro" id="IPR036187">
    <property type="entry name" value="DNA_mismatch_repair_MutS_sf"/>
</dbReference>
<dbReference type="InterPro" id="IPR000432">
    <property type="entry name" value="DNA_mismatch_repair_MutS_C"/>
</dbReference>
<keyword evidence="3" id="KW-0067">ATP-binding</keyword>
<dbReference type="PANTHER" id="PTHR11361:SF20">
    <property type="entry name" value="MUTS PROTEIN HOMOLOG 5"/>
    <property type="match status" value="1"/>
</dbReference>
<dbReference type="SUPFAM" id="SSF52540">
    <property type="entry name" value="P-loop containing nucleoside triphosphate hydrolases"/>
    <property type="match status" value="1"/>
</dbReference>